<dbReference type="AlphaFoldDB" id="A0AAD9LJQ8"/>
<gene>
    <name evidence="1" type="ORF">P3T76_009606</name>
</gene>
<keyword evidence="2" id="KW-1185">Reference proteome</keyword>
<reference evidence="1" key="1">
    <citation type="submission" date="2023-08" db="EMBL/GenBank/DDBJ databases">
        <title>Reference Genome Resource for the Citrus Pathogen Phytophthora citrophthora.</title>
        <authorList>
            <person name="Moller H."/>
            <person name="Coetzee B."/>
            <person name="Rose L.J."/>
            <person name="Van Niekerk J.M."/>
        </authorList>
    </citation>
    <scope>NUCLEOTIDE SEQUENCE</scope>
    <source>
        <strain evidence="1">STE-U-9442</strain>
    </source>
</reference>
<dbReference type="Proteomes" id="UP001259832">
    <property type="component" value="Unassembled WGS sequence"/>
</dbReference>
<comment type="caution">
    <text evidence="1">The sequence shown here is derived from an EMBL/GenBank/DDBJ whole genome shotgun (WGS) entry which is preliminary data.</text>
</comment>
<protein>
    <submittedName>
        <fullName evidence="1">Uncharacterized protein</fullName>
    </submittedName>
</protein>
<evidence type="ECO:0000313" key="2">
    <source>
        <dbReference type="Proteomes" id="UP001259832"/>
    </source>
</evidence>
<accession>A0AAD9LJQ8</accession>
<dbReference type="EMBL" id="JASMQC010000019">
    <property type="protein sequence ID" value="KAK1937869.1"/>
    <property type="molecule type" value="Genomic_DNA"/>
</dbReference>
<sequence length="60" mass="7078">MRTRQCRVTSRNMANRWSQMQDKLLLDKVLLDTVLVDKQCNLKDINMEDQDKPIPSECVL</sequence>
<organism evidence="1 2">
    <name type="scientific">Phytophthora citrophthora</name>
    <dbReference type="NCBI Taxonomy" id="4793"/>
    <lineage>
        <taxon>Eukaryota</taxon>
        <taxon>Sar</taxon>
        <taxon>Stramenopiles</taxon>
        <taxon>Oomycota</taxon>
        <taxon>Peronosporomycetes</taxon>
        <taxon>Peronosporales</taxon>
        <taxon>Peronosporaceae</taxon>
        <taxon>Phytophthora</taxon>
    </lineage>
</organism>
<name>A0AAD9LJQ8_9STRA</name>
<evidence type="ECO:0000313" key="1">
    <source>
        <dbReference type="EMBL" id="KAK1937869.1"/>
    </source>
</evidence>
<proteinExistence type="predicted"/>